<evidence type="ECO:0000259" key="10">
    <source>
        <dbReference type="PROSITE" id="PS51019"/>
    </source>
</evidence>
<evidence type="ECO:0000256" key="2">
    <source>
        <dbReference type="ARBA" id="ARBA00008501"/>
    </source>
</evidence>
<keyword evidence="3" id="KW-0964">Secreted</keyword>
<keyword evidence="7" id="KW-0391">Immunity</keyword>
<dbReference type="PANTHER" id="PTHR45828:SF9">
    <property type="entry name" value="CELL WALL INTEGRITY AND STRESS RESPONSE COMPONENT 4-LIKE-RELATED"/>
    <property type="match status" value="1"/>
</dbReference>
<dbReference type="EMBL" id="CAXITT010000611">
    <property type="protein sequence ID" value="CAL1544268.1"/>
    <property type="molecule type" value="Genomic_DNA"/>
</dbReference>
<evidence type="ECO:0000256" key="6">
    <source>
        <dbReference type="ARBA" id="ARBA00022729"/>
    </source>
</evidence>
<feature type="non-terminal residue" evidence="11">
    <location>
        <position position="105"/>
    </location>
</feature>
<dbReference type="Pfam" id="PF02014">
    <property type="entry name" value="Reeler"/>
    <property type="match status" value="1"/>
</dbReference>
<dbReference type="GO" id="GO:0005576">
    <property type="term" value="C:extracellular region"/>
    <property type="evidence" value="ECO:0007669"/>
    <property type="project" value="UniProtKB-SubCell"/>
</dbReference>
<sequence>MWTPAAVRTLLLPLCFLTAATSAYSSGPPDTACGLMIPGHGGSNSQPFNPYSLTVSKSTYSPSETITVTINAPGDKPFKGFMLQARDVNGTDFVGTFQALPGTKF</sequence>
<evidence type="ECO:0000256" key="8">
    <source>
        <dbReference type="ARBA" id="ARBA00023022"/>
    </source>
</evidence>
<dbReference type="InterPro" id="IPR042307">
    <property type="entry name" value="Reeler_sf"/>
</dbReference>
<protein>
    <recommendedName>
        <fullName evidence="10">Reelin domain-containing protein</fullName>
    </recommendedName>
</protein>
<organism evidence="11 12">
    <name type="scientific">Lymnaea stagnalis</name>
    <name type="common">Great pond snail</name>
    <name type="synonym">Helix stagnalis</name>
    <dbReference type="NCBI Taxonomy" id="6523"/>
    <lineage>
        <taxon>Eukaryota</taxon>
        <taxon>Metazoa</taxon>
        <taxon>Spiralia</taxon>
        <taxon>Lophotrochozoa</taxon>
        <taxon>Mollusca</taxon>
        <taxon>Gastropoda</taxon>
        <taxon>Heterobranchia</taxon>
        <taxon>Euthyneura</taxon>
        <taxon>Panpulmonata</taxon>
        <taxon>Hygrophila</taxon>
        <taxon>Lymnaeoidea</taxon>
        <taxon>Lymnaeidae</taxon>
        <taxon>Lymnaea</taxon>
    </lineage>
</organism>
<keyword evidence="8" id="KW-0044">Antibiotic</keyword>
<keyword evidence="5" id="KW-0399">Innate immunity</keyword>
<evidence type="ECO:0000256" key="1">
    <source>
        <dbReference type="ARBA" id="ARBA00004613"/>
    </source>
</evidence>
<dbReference type="InterPro" id="IPR051237">
    <property type="entry name" value="Ferric-chelate_Red/DefProt"/>
</dbReference>
<evidence type="ECO:0000256" key="3">
    <source>
        <dbReference type="ARBA" id="ARBA00022525"/>
    </source>
</evidence>
<dbReference type="PANTHER" id="PTHR45828">
    <property type="entry name" value="CYTOCHROME B561/FERRIC REDUCTASE TRANSMEMBRANE"/>
    <property type="match status" value="1"/>
</dbReference>
<dbReference type="PROSITE" id="PS51019">
    <property type="entry name" value="REELIN"/>
    <property type="match status" value="1"/>
</dbReference>
<evidence type="ECO:0000313" key="12">
    <source>
        <dbReference type="Proteomes" id="UP001497497"/>
    </source>
</evidence>
<evidence type="ECO:0000256" key="5">
    <source>
        <dbReference type="ARBA" id="ARBA00022588"/>
    </source>
</evidence>
<comment type="subcellular location">
    <subcellularLocation>
        <location evidence="1">Secreted</location>
    </subcellularLocation>
</comment>
<comment type="caution">
    <text evidence="11">The sequence shown here is derived from an EMBL/GenBank/DDBJ whole genome shotgun (WGS) entry which is preliminary data.</text>
</comment>
<evidence type="ECO:0000256" key="4">
    <source>
        <dbReference type="ARBA" id="ARBA00022529"/>
    </source>
</evidence>
<feature type="signal peptide" evidence="9">
    <location>
        <begin position="1"/>
        <end position="25"/>
    </location>
</feature>
<feature type="domain" description="Reelin" evidence="10">
    <location>
        <begin position="10"/>
        <end position="105"/>
    </location>
</feature>
<dbReference type="GO" id="GO:0045087">
    <property type="term" value="P:innate immune response"/>
    <property type="evidence" value="ECO:0007669"/>
    <property type="project" value="UniProtKB-KW"/>
</dbReference>
<dbReference type="Proteomes" id="UP001497497">
    <property type="component" value="Unassembled WGS sequence"/>
</dbReference>
<dbReference type="AlphaFoldDB" id="A0AAV2IH46"/>
<dbReference type="Gene3D" id="2.60.40.4060">
    <property type="entry name" value="Reeler domain"/>
    <property type="match status" value="1"/>
</dbReference>
<gene>
    <name evidence="11" type="ORF">GSLYS_00017781001</name>
</gene>
<dbReference type="CDD" id="cd08544">
    <property type="entry name" value="Reeler"/>
    <property type="match status" value="1"/>
</dbReference>
<comment type="similarity">
    <text evidence="2">Belongs to the insect defense protein family.</text>
</comment>
<dbReference type="GO" id="GO:0016020">
    <property type="term" value="C:membrane"/>
    <property type="evidence" value="ECO:0007669"/>
    <property type="project" value="TreeGrafter"/>
</dbReference>
<dbReference type="GO" id="GO:0042742">
    <property type="term" value="P:defense response to bacterium"/>
    <property type="evidence" value="ECO:0007669"/>
    <property type="project" value="UniProtKB-KW"/>
</dbReference>
<proteinExistence type="inferred from homology"/>
<keyword evidence="4" id="KW-0929">Antimicrobial</keyword>
<feature type="chain" id="PRO_5043853147" description="Reelin domain-containing protein" evidence="9">
    <location>
        <begin position="26"/>
        <end position="105"/>
    </location>
</feature>
<accession>A0AAV2IH46</accession>
<evidence type="ECO:0000256" key="9">
    <source>
        <dbReference type="SAM" id="SignalP"/>
    </source>
</evidence>
<evidence type="ECO:0000313" key="11">
    <source>
        <dbReference type="EMBL" id="CAL1544268.1"/>
    </source>
</evidence>
<dbReference type="InterPro" id="IPR002861">
    <property type="entry name" value="Reeler_dom"/>
</dbReference>
<keyword evidence="6 9" id="KW-0732">Signal</keyword>
<name>A0AAV2IH46_LYMST</name>
<evidence type="ECO:0000256" key="7">
    <source>
        <dbReference type="ARBA" id="ARBA00022859"/>
    </source>
</evidence>
<keyword evidence="12" id="KW-1185">Reference proteome</keyword>
<reference evidence="11 12" key="1">
    <citation type="submission" date="2024-04" db="EMBL/GenBank/DDBJ databases">
        <authorList>
            <consortium name="Genoscope - CEA"/>
            <person name="William W."/>
        </authorList>
    </citation>
    <scope>NUCLEOTIDE SEQUENCE [LARGE SCALE GENOMIC DNA]</scope>
</reference>